<dbReference type="InterPro" id="IPR020904">
    <property type="entry name" value="Sc_DH/Rdtase_CS"/>
</dbReference>
<proteinExistence type="inferred from homology"/>
<dbReference type="SUPFAM" id="SSF51735">
    <property type="entry name" value="NAD(P)-binding Rossmann-fold domains"/>
    <property type="match status" value="1"/>
</dbReference>
<evidence type="ECO:0000313" key="5">
    <source>
        <dbReference type="EMBL" id="KAK0661220.1"/>
    </source>
</evidence>
<keyword evidence="6" id="KW-1185">Reference proteome</keyword>
<dbReference type="Pfam" id="PF13561">
    <property type="entry name" value="adh_short_C2"/>
    <property type="match status" value="1"/>
</dbReference>
<dbReference type="Pfam" id="PF00106">
    <property type="entry name" value="adh_short"/>
    <property type="match status" value="1"/>
</dbReference>
<dbReference type="FunFam" id="3.40.50.720:FF:000084">
    <property type="entry name" value="Short-chain dehydrogenase reductase"/>
    <property type="match status" value="1"/>
</dbReference>
<dbReference type="GO" id="GO:0006633">
    <property type="term" value="P:fatty acid biosynthetic process"/>
    <property type="evidence" value="ECO:0007669"/>
    <property type="project" value="TreeGrafter"/>
</dbReference>
<evidence type="ECO:0000256" key="1">
    <source>
        <dbReference type="ARBA" id="ARBA00006484"/>
    </source>
</evidence>
<evidence type="ECO:0000256" key="3">
    <source>
        <dbReference type="ARBA" id="ARBA00023002"/>
    </source>
</evidence>
<organism evidence="5 6">
    <name type="scientific">Cercophora samala</name>
    <dbReference type="NCBI Taxonomy" id="330535"/>
    <lineage>
        <taxon>Eukaryota</taxon>
        <taxon>Fungi</taxon>
        <taxon>Dikarya</taxon>
        <taxon>Ascomycota</taxon>
        <taxon>Pezizomycotina</taxon>
        <taxon>Sordariomycetes</taxon>
        <taxon>Sordariomycetidae</taxon>
        <taxon>Sordariales</taxon>
        <taxon>Lasiosphaeriaceae</taxon>
        <taxon>Cercophora</taxon>
    </lineage>
</organism>
<dbReference type="GO" id="GO:0048038">
    <property type="term" value="F:quinone binding"/>
    <property type="evidence" value="ECO:0007669"/>
    <property type="project" value="TreeGrafter"/>
</dbReference>
<gene>
    <name evidence="5" type="ORF">QBC41DRAFT_340957</name>
</gene>
<dbReference type="PANTHER" id="PTHR42760:SF133">
    <property type="entry name" value="3-OXOACYL-[ACYL-CARRIER-PROTEIN] REDUCTASE"/>
    <property type="match status" value="1"/>
</dbReference>
<reference evidence="5" key="1">
    <citation type="submission" date="2023-06" db="EMBL/GenBank/DDBJ databases">
        <title>Genome-scale phylogeny and comparative genomics of the fungal order Sordariales.</title>
        <authorList>
            <consortium name="Lawrence Berkeley National Laboratory"/>
            <person name="Hensen N."/>
            <person name="Bonometti L."/>
            <person name="Westerberg I."/>
            <person name="Brannstrom I.O."/>
            <person name="Guillou S."/>
            <person name="Cros-Aarteil S."/>
            <person name="Calhoun S."/>
            <person name="Haridas S."/>
            <person name="Kuo A."/>
            <person name="Mondo S."/>
            <person name="Pangilinan J."/>
            <person name="Riley R."/>
            <person name="Labutti K."/>
            <person name="Andreopoulos B."/>
            <person name="Lipzen A."/>
            <person name="Chen C."/>
            <person name="Yanf M."/>
            <person name="Daum C."/>
            <person name="Ng V."/>
            <person name="Clum A."/>
            <person name="Steindorff A."/>
            <person name="Ohm R."/>
            <person name="Martin F."/>
            <person name="Silar P."/>
            <person name="Natvig D."/>
            <person name="Lalanne C."/>
            <person name="Gautier V."/>
            <person name="Ament-Velasquez S.L."/>
            <person name="Kruys A."/>
            <person name="Hutchinson M.I."/>
            <person name="Powell A.J."/>
            <person name="Barry K."/>
            <person name="Miller A.N."/>
            <person name="Grigoriev I.V."/>
            <person name="Debuchy R."/>
            <person name="Gladieux P."/>
            <person name="Thoren M.H."/>
            <person name="Johannesson H."/>
        </authorList>
    </citation>
    <scope>NUCLEOTIDE SEQUENCE</scope>
    <source>
        <strain evidence="5">CBS 307.81</strain>
    </source>
</reference>
<sequence>MYEFTGNLQGKVAIITGSSRGIGAAIATTLAKHGCAVVINYKESALEAKSLRKQINKDYDVTTYDVQADVSKPEDVARLFEQAVTVMGRVDIVVSNAGIEHFGDLATVKSEEIDRVFDVNVKGQFFVAQQAEKYMEEGGRLVLTSSVSAVMVCFNSLRFLRPASRSEPVCQGVPRHAIYAASKAAVTGMTKCLAWDLGKKNITVNCIAAGGVKSDMYDKNAKEYMKDTHELSVPEIDARVSSWSPLGRVGMPEDIAGMVALLASDEAGWITGQTLHVSGGAHMATA</sequence>
<comment type="similarity">
    <text evidence="1 4">Belongs to the short-chain dehydrogenases/reductases (SDR) family.</text>
</comment>
<dbReference type="InterPro" id="IPR002347">
    <property type="entry name" value="SDR_fam"/>
</dbReference>
<dbReference type="AlphaFoldDB" id="A0AA40D333"/>
<dbReference type="EMBL" id="JAULSY010000155">
    <property type="protein sequence ID" value="KAK0661220.1"/>
    <property type="molecule type" value="Genomic_DNA"/>
</dbReference>
<dbReference type="PANTHER" id="PTHR42760">
    <property type="entry name" value="SHORT-CHAIN DEHYDROGENASES/REDUCTASES FAMILY MEMBER"/>
    <property type="match status" value="1"/>
</dbReference>
<keyword evidence="3" id="KW-0560">Oxidoreductase</keyword>
<dbReference type="GO" id="GO:0016616">
    <property type="term" value="F:oxidoreductase activity, acting on the CH-OH group of donors, NAD or NADP as acceptor"/>
    <property type="evidence" value="ECO:0007669"/>
    <property type="project" value="TreeGrafter"/>
</dbReference>
<comment type="caution">
    <text evidence="5">The sequence shown here is derived from an EMBL/GenBank/DDBJ whole genome shotgun (WGS) entry which is preliminary data.</text>
</comment>
<accession>A0AA40D333</accession>
<dbReference type="PRINTS" id="PR00080">
    <property type="entry name" value="SDRFAMILY"/>
</dbReference>
<dbReference type="PROSITE" id="PS00061">
    <property type="entry name" value="ADH_SHORT"/>
    <property type="match status" value="1"/>
</dbReference>
<name>A0AA40D333_9PEZI</name>
<evidence type="ECO:0000313" key="6">
    <source>
        <dbReference type="Proteomes" id="UP001174997"/>
    </source>
</evidence>
<dbReference type="PRINTS" id="PR00081">
    <property type="entry name" value="GDHRDH"/>
</dbReference>
<evidence type="ECO:0000256" key="2">
    <source>
        <dbReference type="ARBA" id="ARBA00022857"/>
    </source>
</evidence>
<dbReference type="InterPro" id="IPR036291">
    <property type="entry name" value="NAD(P)-bd_dom_sf"/>
</dbReference>
<dbReference type="Gene3D" id="3.40.50.720">
    <property type="entry name" value="NAD(P)-binding Rossmann-like Domain"/>
    <property type="match status" value="1"/>
</dbReference>
<evidence type="ECO:0000256" key="4">
    <source>
        <dbReference type="RuleBase" id="RU000363"/>
    </source>
</evidence>
<dbReference type="Proteomes" id="UP001174997">
    <property type="component" value="Unassembled WGS sequence"/>
</dbReference>
<keyword evidence="2" id="KW-0521">NADP</keyword>
<protein>
    <submittedName>
        <fullName evidence="5">Uncharacterized protein</fullName>
    </submittedName>
</protein>